<evidence type="ECO:0000313" key="9">
    <source>
        <dbReference type="EMBL" id="OXA37871.1"/>
    </source>
</evidence>
<dbReference type="GO" id="GO:0003964">
    <property type="term" value="F:RNA-directed DNA polymerase activity"/>
    <property type="evidence" value="ECO:0007669"/>
    <property type="project" value="UniProtKB-EC"/>
</dbReference>
<dbReference type="InterPro" id="IPR054465">
    <property type="entry name" value="Integrase_p58-like_C"/>
</dbReference>
<dbReference type="GO" id="GO:0003676">
    <property type="term" value="F:nucleic acid binding"/>
    <property type="evidence" value="ECO:0007669"/>
    <property type="project" value="InterPro"/>
</dbReference>
<comment type="caution">
    <text evidence="9">The sequence shown here is derived from an EMBL/GenBank/DDBJ whole genome shotgun (WGS) entry which is preliminary data.</text>
</comment>
<dbReference type="PANTHER" id="PTHR37984">
    <property type="entry name" value="PROTEIN CBG26694"/>
    <property type="match status" value="1"/>
</dbReference>
<dbReference type="InterPro" id="IPR043128">
    <property type="entry name" value="Rev_trsase/Diguanyl_cyclase"/>
</dbReference>
<dbReference type="Pfam" id="PF22938">
    <property type="entry name" value="Integrase_p58_C"/>
    <property type="match status" value="1"/>
</dbReference>
<feature type="compositionally biased region" description="Pro residues" evidence="7">
    <location>
        <begin position="490"/>
        <end position="532"/>
    </location>
</feature>
<dbReference type="SUPFAM" id="SSF56672">
    <property type="entry name" value="DNA/RNA polymerases"/>
    <property type="match status" value="1"/>
</dbReference>
<sequence>MTLIWSSNTDSVYLLPLRTGPLSTIPTASPASSSVSSHRRKSPPPPFYPSLTSVETPTPSASPTIPRPFLTPPPRRVTFTFPPSSTTSTFRSHLSRSKSAHTLSTSSLPRTPLTTPTTAKQTYTHKPFATPISLTPSSTTTTSGIGTTTFPSTFSSTGPTVIFTTTPSTAPGFSHIPTMSATPTIHNFISVYMPPVDSNKWDGISSSWRDFLDIYQLESTTHRWSEAQCIGNLVRHLRGTALDFWKSYRTHRALEQGVPVEQVRLTWNEVESAFRQIFSSHETTEDLENQIVKLRYTPDMAPNTYIFRLLRLLQRLDSHMSTERKISYILKGLPDPIAATMYLHNPKTIPAILDALLQYRKFQAVQSSRNPPTVNFNQRSDDASRHTPLTMEEGWFPSDCTSRMGPYDNFLVQSDRTRQDYPRYPRRRRPSISPHYSATTTPVPGPRGTLHANTDTTPSPAETVPRVKTFPPPEAEDEKEATPPHKSTPHPLPPTPPSISVPTPPLPEPEIPPSLHPPTFRPHLPPDPPTPPDNLIASIASNLATSPVNVPQANEPEPPLSPTFSLLPPPFPPPSSPLLYILMDVNTRLHPSTPLTFTIGDNAITFSVCYLPTLNQHLLLGNDLLRTHFHPQIDYREEKVLIHDTTFPFYTSRSRAEQALILRTELPAYIPETTPPLPIRVTVKASTLLHATRETHIPIIFNQKAAQQFPPPAIFQYDERFQAQHNIIATDLLLDPAGFGSVTVSSFNPRSRTIRHGTLVGYLFPSHDVYQLTVRQDQPADMPSRPHEMTSAQLKQLHINPALTHAQRVELVSLVRLSPTKPPYIPARTAMHPRSKNAGVIEPSQSPYSSPIVLARKPDNTYRLCLNLSRINVITHVDRYPTPRVPDVLDSLRDARFLTKVDLANGYWVMQIPPTERKYTAFSVPTLGHFQWRYDVMGLVNGGAYFVRILDALFKPHIKILFDLLRRTNLTLNPAKLELAQYEATIHGYSISFAGIRVDPKKLAAIRQLSPPTDLSSLRSFLGMTGFFRSHIRSFSHIAKPLYDLTTKGTPFLWTQECQDAWTTLIAKLSSAPTLSIFNPNLPSVLFVDTSAYAVGGILGQYQDELRTPVVIAFFSKQLSPAEQNFSVSDREMLGIVDSLKHFSHYLKHSKVTLFTDHHAILFYLKLENPKGRTARWLVELGQYDLEIKYLPGKQHPADCLSRIKPSTPPPDVDNSTTIPYVLMIEQPDFRTQLAREQSTDPAFSHIITQIKERPPDTWHQPFQNYSLQYDLLYYTNPYTLRRVLCVPKTLVPRILHYYHEDIFGGHFSLHKMRNRIQRHYYFADMTALIKLWVRSWVICGKLKSRTGYIPGLCEPLALNASTAPFETIMMDLLGPVSASFPGAYTYVALCVDLLTRFIVTFPLRSASSELLAHFLVNQVIFRYGAPKVIVADQASINKSELITNLSKCLGFDMRYTTPHSHNGNLSEIYLKTLQNCLASLIQEHPSQWHMYLPIATHTVNTTVNVAHSFTPFYLLHGYEARTPLELQFPLPSLPDDYLERLKSARHIARTNIIASQENSRHRYNKSHKPISYKPGDLIMVSFPNLTLLGGPTGSRKFAFTHRGPFKILKQLTDLNYEITPLFKDGKPQIVHVKRLKPFTERPPELTFTPQSIPDLTLKALPHKSIEDLADPLLPDSVAPAQTEEDIMHTGYRTRFGRISRPPART</sequence>
<keyword evidence="4" id="KW-0540">Nuclease</keyword>
<dbReference type="Gene3D" id="3.10.10.10">
    <property type="entry name" value="HIV Type 1 Reverse Transcriptase, subunit A, domain 1"/>
    <property type="match status" value="1"/>
</dbReference>
<feature type="compositionally biased region" description="Pro residues" evidence="7">
    <location>
        <begin position="556"/>
        <end position="567"/>
    </location>
</feature>
<dbReference type="InterPro" id="IPR012337">
    <property type="entry name" value="RNaseH-like_sf"/>
</dbReference>
<feature type="compositionally biased region" description="Polar residues" evidence="7">
    <location>
        <begin position="451"/>
        <end position="460"/>
    </location>
</feature>
<feature type="compositionally biased region" description="Polar residues" evidence="7">
    <location>
        <begin position="50"/>
        <end position="62"/>
    </location>
</feature>
<feature type="compositionally biased region" description="Low complexity" evidence="7">
    <location>
        <begin position="23"/>
        <end position="36"/>
    </location>
</feature>
<dbReference type="EMBL" id="LNIX01000051">
    <property type="protein sequence ID" value="OXA37871.1"/>
    <property type="molecule type" value="Genomic_DNA"/>
</dbReference>
<dbReference type="CDD" id="cd01647">
    <property type="entry name" value="RT_LTR"/>
    <property type="match status" value="1"/>
</dbReference>
<dbReference type="Pfam" id="PF00078">
    <property type="entry name" value="RVT_1"/>
    <property type="match status" value="1"/>
</dbReference>
<reference evidence="9 10" key="1">
    <citation type="submission" date="2015-12" db="EMBL/GenBank/DDBJ databases">
        <title>The genome of Folsomia candida.</title>
        <authorList>
            <person name="Faddeeva A."/>
            <person name="Derks M.F."/>
            <person name="Anvar Y."/>
            <person name="Smit S."/>
            <person name="Van Straalen N."/>
            <person name="Roelofs D."/>
        </authorList>
    </citation>
    <scope>NUCLEOTIDE SEQUENCE [LARGE SCALE GENOMIC DNA]</scope>
    <source>
        <strain evidence="9 10">VU population</strain>
        <tissue evidence="9">Whole body</tissue>
    </source>
</reference>
<dbReference type="GO" id="GO:0042575">
    <property type="term" value="C:DNA polymerase complex"/>
    <property type="evidence" value="ECO:0007669"/>
    <property type="project" value="UniProtKB-ARBA"/>
</dbReference>
<proteinExistence type="predicted"/>
<keyword evidence="5" id="KW-0378">Hydrolase</keyword>
<dbReference type="InterPro" id="IPR041588">
    <property type="entry name" value="Integrase_H2C2"/>
</dbReference>
<keyword evidence="10" id="KW-1185">Reference proteome</keyword>
<dbReference type="Pfam" id="PF17921">
    <property type="entry name" value="Integrase_H2C2"/>
    <property type="match status" value="1"/>
</dbReference>
<dbReference type="Gene3D" id="2.40.70.10">
    <property type="entry name" value="Acid Proteases"/>
    <property type="match status" value="1"/>
</dbReference>
<dbReference type="SUPFAM" id="SSF53098">
    <property type="entry name" value="Ribonuclease H-like"/>
    <property type="match status" value="1"/>
</dbReference>
<evidence type="ECO:0000256" key="3">
    <source>
        <dbReference type="ARBA" id="ARBA00022695"/>
    </source>
</evidence>
<gene>
    <name evidence="9" type="ORF">Fcan01_27351</name>
</gene>
<keyword evidence="6" id="KW-0511">Multifunctional enzyme</keyword>
<dbReference type="Gene3D" id="3.30.420.10">
    <property type="entry name" value="Ribonuclease H-like superfamily/Ribonuclease H"/>
    <property type="match status" value="1"/>
</dbReference>
<evidence type="ECO:0000256" key="1">
    <source>
        <dbReference type="ARBA" id="ARBA00012493"/>
    </source>
</evidence>
<dbReference type="InterPro" id="IPR005162">
    <property type="entry name" value="Retrotrans_gag_dom"/>
</dbReference>
<dbReference type="GO" id="GO:0004519">
    <property type="term" value="F:endonuclease activity"/>
    <property type="evidence" value="ECO:0007669"/>
    <property type="project" value="UniProtKB-KW"/>
</dbReference>
<keyword evidence="3" id="KW-0548">Nucleotidyltransferase</keyword>
<feature type="compositionally biased region" description="Low complexity" evidence="7">
    <location>
        <begin position="76"/>
        <end position="90"/>
    </location>
</feature>
<evidence type="ECO:0000256" key="6">
    <source>
        <dbReference type="ARBA" id="ARBA00023268"/>
    </source>
</evidence>
<dbReference type="Proteomes" id="UP000198287">
    <property type="component" value="Unassembled WGS sequence"/>
</dbReference>
<evidence type="ECO:0000256" key="7">
    <source>
        <dbReference type="SAM" id="MobiDB-lite"/>
    </source>
</evidence>
<dbReference type="CDD" id="cd09274">
    <property type="entry name" value="RNase_HI_RT_Ty3"/>
    <property type="match status" value="1"/>
</dbReference>
<dbReference type="InterPro" id="IPR001584">
    <property type="entry name" value="Integrase_cat-core"/>
</dbReference>
<dbReference type="InterPro" id="IPR043502">
    <property type="entry name" value="DNA/RNA_pol_sf"/>
</dbReference>
<dbReference type="Pfam" id="PF17919">
    <property type="entry name" value="RT_RNaseH_2"/>
    <property type="match status" value="1"/>
</dbReference>
<protein>
    <recommendedName>
        <fullName evidence="1">RNA-directed DNA polymerase</fullName>
        <ecNumber evidence="1">2.7.7.49</ecNumber>
    </recommendedName>
</protein>
<dbReference type="PANTHER" id="PTHR37984:SF5">
    <property type="entry name" value="PROTEIN NYNRIN-LIKE"/>
    <property type="match status" value="1"/>
</dbReference>
<organism evidence="9 10">
    <name type="scientific">Folsomia candida</name>
    <name type="common">Springtail</name>
    <dbReference type="NCBI Taxonomy" id="158441"/>
    <lineage>
        <taxon>Eukaryota</taxon>
        <taxon>Metazoa</taxon>
        <taxon>Ecdysozoa</taxon>
        <taxon>Arthropoda</taxon>
        <taxon>Hexapoda</taxon>
        <taxon>Collembola</taxon>
        <taxon>Entomobryomorpha</taxon>
        <taxon>Isotomoidea</taxon>
        <taxon>Isotomidae</taxon>
        <taxon>Proisotominae</taxon>
        <taxon>Folsomia</taxon>
    </lineage>
</organism>
<dbReference type="InterPro" id="IPR021109">
    <property type="entry name" value="Peptidase_aspartic_dom_sf"/>
</dbReference>
<dbReference type="InterPro" id="IPR050951">
    <property type="entry name" value="Retrovirus_Pol_polyprotein"/>
</dbReference>
<feature type="compositionally biased region" description="Polar residues" evidence="7">
    <location>
        <begin position="539"/>
        <end position="552"/>
    </location>
</feature>
<feature type="domain" description="Integrase catalytic" evidence="8">
    <location>
        <begin position="1361"/>
        <end position="1532"/>
    </location>
</feature>
<feature type="region of interest" description="Disordered" evidence="7">
    <location>
        <begin position="407"/>
        <end position="567"/>
    </location>
</feature>
<keyword evidence="5" id="KW-0255">Endonuclease</keyword>
<accession>A0A226CZP0</accession>
<feature type="region of interest" description="Disordered" evidence="7">
    <location>
        <begin position="23"/>
        <end position="118"/>
    </location>
</feature>
<dbReference type="InterPro" id="IPR036397">
    <property type="entry name" value="RNaseH_sf"/>
</dbReference>
<evidence type="ECO:0000256" key="2">
    <source>
        <dbReference type="ARBA" id="ARBA00022679"/>
    </source>
</evidence>
<dbReference type="Gene3D" id="3.30.70.270">
    <property type="match status" value="2"/>
</dbReference>
<dbReference type="FunFam" id="3.30.70.270:FF:000020">
    <property type="entry name" value="Transposon Tf2-6 polyprotein-like Protein"/>
    <property type="match status" value="1"/>
</dbReference>
<evidence type="ECO:0000256" key="4">
    <source>
        <dbReference type="ARBA" id="ARBA00022722"/>
    </source>
</evidence>
<feature type="compositionally biased region" description="Pro residues" evidence="7">
    <location>
        <begin position="65"/>
        <end position="75"/>
    </location>
</feature>
<evidence type="ECO:0000259" key="8">
    <source>
        <dbReference type="PROSITE" id="PS50994"/>
    </source>
</evidence>
<dbReference type="EC" id="2.7.7.49" evidence="1"/>
<evidence type="ECO:0000313" key="10">
    <source>
        <dbReference type="Proteomes" id="UP000198287"/>
    </source>
</evidence>
<dbReference type="PROSITE" id="PS50994">
    <property type="entry name" value="INTEGRASE"/>
    <property type="match status" value="1"/>
</dbReference>
<dbReference type="OrthoDB" id="5978043at2759"/>
<keyword evidence="2" id="KW-0808">Transferase</keyword>
<dbReference type="InterPro" id="IPR000477">
    <property type="entry name" value="RT_dom"/>
</dbReference>
<dbReference type="InterPro" id="IPR041577">
    <property type="entry name" value="RT_RNaseH_2"/>
</dbReference>
<dbReference type="STRING" id="158441.A0A226CZP0"/>
<evidence type="ECO:0000256" key="5">
    <source>
        <dbReference type="ARBA" id="ARBA00022759"/>
    </source>
</evidence>
<dbReference type="Pfam" id="PF03732">
    <property type="entry name" value="Retrotrans_gag"/>
    <property type="match status" value="1"/>
</dbReference>
<dbReference type="Gene3D" id="1.10.340.70">
    <property type="match status" value="1"/>
</dbReference>
<dbReference type="GO" id="GO:0015074">
    <property type="term" value="P:DNA integration"/>
    <property type="evidence" value="ECO:0007669"/>
    <property type="project" value="InterPro"/>
</dbReference>
<feature type="compositionally biased region" description="Low complexity" evidence="7">
    <location>
        <begin position="102"/>
        <end position="118"/>
    </location>
</feature>
<name>A0A226CZP0_FOLCA</name>